<keyword evidence="4" id="KW-0336">GPI-anchor</keyword>
<keyword evidence="5 10" id="KW-0732">Signal</keyword>
<dbReference type="GO" id="GO:0005886">
    <property type="term" value="C:plasma membrane"/>
    <property type="evidence" value="ECO:0007669"/>
    <property type="project" value="UniProtKB-SubCell"/>
</dbReference>
<feature type="region of interest" description="Disordered" evidence="9">
    <location>
        <begin position="370"/>
        <end position="402"/>
    </location>
</feature>
<dbReference type="Pfam" id="PF13206">
    <property type="entry name" value="VSG_B"/>
    <property type="match status" value="1"/>
</dbReference>
<evidence type="ECO:0000256" key="10">
    <source>
        <dbReference type="SAM" id="SignalP"/>
    </source>
</evidence>
<comment type="function">
    <text evidence="1">VSG forms a coat on the surface of the parasite. The trypanosome evades the immune response of the host by expressing a series of antigenically distinct VSGs from an estimated 1000 VSG genes.</text>
</comment>
<evidence type="ECO:0000256" key="1">
    <source>
        <dbReference type="ARBA" id="ARBA00002523"/>
    </source>
</evidence>
<dbReference type="VEuPathDB" id="TriTrypDB:Tb427_000442900"/>
<reference evidence="12" key="1">
    <citation type="submission" date="2016-08" db="EMBL/GenBank/DDBJ databases">
        <title>VSG repertoire of Trypanosoma brucei EATRO 1125.</title>
        <authorList>
            <person name="Cross G.A."/>
        </authorList>
    </citation>
    <scope>NUCLEOTIDE SEQUENCE</scope>
    <source>
        <strain evidence="12">EATRO 1125</strain>
    </source>
</reference>
<feature type="signal peptide" evidence="10">
    <location>
        <begin position="1"/>
        <end position="23"/>
    </location>
</feature>
<evidence type="ECO:0000256" key="8">
    <source>
        <dbReference type="ARBA" id="ARBA00023288"/>
    </source>
</evidence>
<evidence type="ECO:0000256" key="6">
    <source>
        <dbReference type="ARBA" id="ARBA00023136"/>
    </source>
</evidence>
<sequence>MSPVGAAFSLLLLAVMDFMIVSAAVNGNVSALNTLCSIIHIVKGEPQVEGTNIATNVNEDIDALRRLNLSLAEDATFEADFKAQSDDSKKPQEYQDNRGKWEADKKLIVDGKTDINGIKLKRPGNSHARIVASAVVNRSLKMAELFKLQLKKTVTAEIIRTELNKALYGSKGEETTTAGETYGSNGTQGCGNNNPAGQKPGLSLLSDLVCLCATTAGTDSTCLSKAGTNLKYNNPTNAKAAAVELLKARPKYGKATVTAGALTKAKALFYAALKDNGGGTQAHNVILGSKNAATCNGAGNGDCIFYKPPHADGTLDIPWLEAIDAAMDLIKTAAAETNVNAKIAGQITALRSKALAAYIKVEADDKHGTQIANAPATVPTQTTAEGDCSQHQSKDDCKDPCKWDENNTDKIKKCSLDPKKQ</sequence>
<keyword evidence="3" id="KW-1003">Cell membrane</keyword>
<accession>A0A1J0R7P4</accession>
<evidence type="ECO:0000313" key="12">
    <source>
        <dbReference type="EMBL" id="APD73903.1"/>
    </source>
</evidence>
<feature type="chain" id="PRO_5012227239" evidence="10">
    <location>
        <begin position="24"/>
        <end position="421"/>
    </location>
</feature>
<organism evidence="12">
    <name type="scientific">Trypanosoma brucei</name>
    <dbReference type="NCBI Taxonomy" id="5691"/>
    <lineage>
        <taxon>Eukaryota</taxon>
        <taxon>Discoba</taxon>
        <taxon>Euglenozoa</taxon>
        <taxon>Kinetoplastea</taxon>
        <taxon>Metakinetoplastina</taxon>
        <taxon>Trypanosomatida</taxon>
        <taxon>Trypanosomatidae</taxon>
        <taxon>Trypanosoma</taxon>
    </lineage>
</organism>
<dbReference type="EMBL" id="KX699947">
    <property type="protein sequence ID" value="APD73903.1"/>
    <property type="molecule type" value="Genomic_DNA"/>
</dbReference>
<evidence type="ECO:0000256" key="2">
    <source>
        <dbReference type="ARBA" id="ARBA00004609"/>
    </source>
</evidence>
<evidence type="ECO:0000256" key="5">
    <source>
        <dbReference type="ARBA" id="ARBA00022729"/>
    </source>
</evidence>
<dbReference type="GO" id="GO:0098552">
    <property type="term" value="C:side of membrane"/>
    <property type="evidence" value="ECO:0007669"/>
    <property type="project" value="UniProtKB-KW"/>
</dbReference>
<name>A0A1J0R7P4_9TRYP</name>
<evidence type="ECO:0000256" key="4">
    <source>
        <dbReference type="ARBA" id="ARBA00022622"/>
    </source>
</evidence>
<keyword evidence="6" id="KW-0472">Membrane</keyword>
<feature type="domain" description="Trypanosome variant surface glycoprotein B-type N-terminal" evidence="11">
    <location>
        <begin position="17"/>
        <end position="348"/>
    </location>
</feature>
<evidence type="ECO:0000256" key="7">
    <source>
        <dbReference type="ARBA" id="ARBA00023180"/>
    </source>
</evidence>
<evidence type="ECO:0000256" key="9">
    <source>
        <dbReference type="SAM" id="MobiDB-lite"/>
    </source>
</evidence>
<proteinExistence type="predicted"/>
<feature type="compositionally biased region" description="Basic and acidic residues" evidence="9">
    <location>
        <begin position="392"/>
        <end position="402"/>
    </location>
</feature>
<protein>
    <submittedName>
        <fullName evidence="12">Variant surface glycoprotein 1125.1777</fullName>
    </submittedName>
</protein>
<dbReference type="SUPFAM" id="SSF118251">
    <property type="entry name" value="Variant surface glycoprotein MITAT 1.2, VSG 221, C-terminal domain"/>
    <property type="match status" value="1"/>
</dbReference>
<keyword evidence="7" id="KW-0325">Glycoprotein</keyword>
<dbReference type="AlphaFoldDB" id="A0A1J0R7P4"/>
<evidence type="ECO:0000256" key="3">
    <source>
        <dbReference type="ARBA" id="ARBA00022475"/>
    </source>
</evidence>
<keyword evidence="8" id="KW-0449">Lipoprotein</keyword>
<dbReference type="InterPro" id="IPR025932">
    <property type="entry name" value="Trypano_VSG_B_N_dom"/>
</dbReference>
<comment type="subcellular location">
    <subcellularLocation>
        <location evidence="2">Cell membrane</location>
        <topology evidence="2">Lipid-anchor</topology>
        <topology evidence="2">GPI-anchor</topology>
    </subcellularLocation>
</comment>
<evidence type="ECO:0000259" key="11">
    <source>
        <dbReference type="Pfam" id="PF13206"/>
    </source>
</evidence>
<dbReference type="VEuPathDB" id="TriTrypDB:Tb927.11.17770"/>
<dbReference type="Gene3D" id="4.10.110.20">
    <property type="entry name" value="Variant surface glycoprotein MITAT 1.2, VSG 221, C-terminal domain"/>
    <property type="match status" value="1"/>
</dbReference>
<dbReference type="InterPro" id="IPR027446">
    <property type="entry name" value="VSG_C_dom_sf"/>
</dbReference>